<gene>
    <name evidence="2" type="ORF">SAMN04488503_2503</name>
</gene>
<feature type="coiled-coil region" evidence="1">
    <location>
        <begin position="296"/>
        <end position="388"/>
    </location>
</feature>
<dbReference type="OrthoDB" id="8564384at2"/>
<evidence type="ECO:0000256" key="1">
    <source>
        <dbReference type="SAM" id="Coils"/>
    </source>
</evidence>
<dbReference type="RefSeq" id="WP_089274719.1">
    <property type="nucleotide sequence ID" value="NZ_FZOC01000005.1"/>
</dbReference>
<dbReference type="Proteomes" id="UP000198324">
    <property type="component" value="Unassembled WGS sequence"/>
</dbReference>
<organism evidence="2 3">
    <name type="scientific">Humidesulfovibrio mexicanus</name>
    <dbReference type="NCBI Taxonomy" id="147047"/>
    <lineage>
        <taxon>Bacteria</taxon>
        <taxon>Pseudomonadati</taxon>
        <taxon>Thermodesulfobacteriota</taxon>
        <taxon>Desulfovibrionia</taxon>
        <taxon>Desulfovibrionales</taxon>
        <taxon>Desulfovibrionaceae</taxon>
        <taxon>Humidesulfovibrio</taxon>
    </lineage>
</organism>
<evidence type="ECO:0000313" key="3">
    <source>
        <dbReference type="Proteomes" id="UP000198324"/>
    </source>
</evidence>
<keyword evidence="3" id="KW-1185">Reference proteome</keyword>
<accession>A0A239BE05</accession>
<dbReference type="AlphaFoldDB" id="A0A239BE05"/>
<name>A0A239BE05_9BACT</name>
<evidence type="ECO:0000313" key="2">
    <source>
        <dbReference type="EMBL" id="SNS06046.1"/>
    </source>
</evidence>
<keyword evidence="1" id="KW-0175">Coiled coil</keyword>
<sequence>MQEISIERLHAILESEAVMDVIHDLGRNPAIKPVLADRAHEALQVAAELAENAKKDLSDEALTGIAIAAVRSIDPEQDEYHLHHVLVSWLGPDNVPNNQRFSWEPKGKPGKMNLATPPAFDPNKASMVGDPSAWREGLKNGPNVGRIEAIPDITPERSAELLQTQNTMAVADQAVMDMAPVSEALGRIKAAEFFRHVGDIIVAQTFVDLRNSKRYKDYPIKDAEGNLRRCQNFEEFCQLAFGKSYTRCYELSKNLHLLGPDLYESAERIGFKARDYAALKALPEAEQEIVKTALAAESKEQVLDILQDLAARHQSERAATKKQTEDMKADLDARDKLLADKSERLDKISMELEKLKSLPANKREVLRLEQEQAAAKKLTTAVMEAQAAVNAFLVQLAEIKEAEVSAYTKEHADHTASWFCQQVQYALQENGIQADMAEIMLPEWMRDQAKQSPVDQEGR</sequence>
<reference evidence="2 3" key="1">
    <citation type="submission" date="2017-06" db="EMBL/GenBank/DDBJ databases">
        <authorList>
            <person name="Kim H.J."/>
            <person name="Triplett B.A."/>
        </authorList>
    </citation>
    <scope>NUCLEOTIDE SEQUENCE [LARGE SCALE GENOMIC DNA]</scope>
    <source>
        <strain evidence="2 3">DSM 13116</strain>
    </source>
</reference>
<protein>
    <submittedName>
        <fullName evidence="2">Uncharacterized protein</fullName>
    </submittedName>
</protein>
<proteinExistence type="predicted"/>
<dbReference type="EMBL" id="FZOC01000005">
    <property type="protein sequence ID" value="SNS06046.1"/>
    <property type="molecule type" value="Genomic_DNA"/>
</dbReference>